<reference evidence="2" key="2">
    <citation type="journal article" date="2015" name="Fish Shellfish Immunol.">
        <title>Early steps in the European eel (Anguilla anguilla)-Vibrio vulnificus interaction in the gills: Role of the RtxA13 toxin.</title>
        <authorList>
            <person name="Callol A."/>
            <person name="Pajuelo D."/>
            <person name="Ebbesson L."/>
            <person name="Teles M."/>
            <person name="MacKenzie S."/>
            <person name="Amaro C."/>
        </authorList>
    </citation>
    <scope>NUCLEOTIDE SEQUENCE</scope>
</reference>
<reference evidence="2" key="1">
    <citation type="submission" date="2014-11" db="EMBL/GenBank/DDBJ databases">
        <authorList>
            <person name="Amaro Gonzalez C."/>
        </authorList>
    </citation>
    <scope>NUCLEOTIDE SEQUENCE</scope>
</reference>
<accession>A0A0E9SAG8</accession>
<name>A0A0E9SAG8_ANGAN</name>
<keyword evidence="1" id="KW-1133">Transmembrane helix</keyword>
<protein>
    <submittedName>
        <fullName evidence="2">Uncharacterized protein</fullName>
    </submittedName>
</protein>
<proteinExistence type="predicted"/>
<sequence>MVRLHITLYVFEHIFLVETNVFLLIEFLWASNH</sequence>
<evidence type="ECO:0000256" key="1">
    <source>
        <dbReference type="SAM" id="Phobius"/>
    </source>
</evidence>
<dbReference type="AlphaFoldDB" id="A0A0E9SAG8"/>
<evidence type="ECO:0000313" key="2">
    <source>
        <dbReference type="EMBL" id="JAH37513.1"/>
    </source>
</evidence>
<organism evidence="2">
    <name type="scientific">Anguilla anguilla</name>
    <name type="common">European freshwater eel</name>
    <name type="synonym">Muraena anguilla</name>
    <dbReference type="NCBI Taxonomy" id="7936"/>
    <lineage>
        <taxon>Eukaryota</taxon>
        <taxon>Metazoa</taxon>
        <taxon>Chordata</taxon>
        <taxon>Craniata</taxon>
        <taxon>Vertebrata</taxon>
        <taxon>Euteleostomi</taxon>
        <taxon>Actinopterygii</taxon>
        <taxon>Neopterygii</taxon>
        <taxon>Teleostei</taxon>
        <taxon>Anguilliformes</taxon>
        <taxon>Anguillidae</taxon>
        <taxon>Anguilla</taxon>
    </lineage>
</organism>
<dbReference type="EMBL" id="GBXM01071064">
    <property type="protein sequence ID" value="JAH37513.1"/>
    <property type="molecule type" value="Transcribed_RNA"/>
</dbReference>
<keyword evidence="1" id="KW-0812">Transmembrane</keyword>
<feature type="transmembrane region" description="Helical" evidence="1">
    <location>
        <begin position="6"/>
        <end position="29"/>
    </location>
</feature>
<keyword evidence="1" id="KW-0472">Membrane</keyword>